<feature type="domain" description="HTH marR-type" evidence="1">
    <location>
        <begin position="8"/>
        <end position="140"/>
    </location>
</feature>
<dbReference type="Pfam" id="PF12802">
    <property type="entry name" value="MarR_2"/>
    <property type="match status" value="1"/>
</dbReference>
<dbReference type="SUPFAM" id="SSF46785">
    <property type="entry name" value="Winged helix' DNA-binding domain"/>
    <property type="match status" value="1"/>
</dbReference>
<dbReference type="AlphaFoldDB" id="A0A5B7ZU92"/>
<keyword evidence="3" id="KW-1185">Reference proteome</keyword>
<proteinExistence type="predicted"/>
<dbReference type="KEGG" id="thes:FHQ07_12665"/>
<dbReference type="EMBL" id="CP040871">
    <property type="protein sequence ID" value="QDA58096.1"/>
    <property type="molecule type" value="Genomic_DNA"/>
</dbReference>
<dbReference type="InterPro" id="IPR036390">
    <property type="entry name" value="WH_DNA-bd_sf"/>
</dbReference>
<evidence type="ECO:0000259" key="1">
    <source>
        <dbReference type="PROSITE" id="PS50995"/>
    </source>
</evidence>
<dbReference type="SMART" id="SM00347">
    <property type="entry name" value="HTH_MARR"/>
    <property type="match status" value="1"/>
</dbReference>
<dbReference type="GO" id="GO:0006950">
    <property type="term" value="P:response to stress"/>
    <property type="evidence" value="ECO:0007669"/>
    <property type="project" value="TreeGrafter"/>
</dbReference>
<evidence type="ECO:0000313" key="2">
    <source>
        <dbReference type="EMBL" id="QDA58096.1"/>
    </source>
</evidence>
<accession>A0A5B7ZU92</accession>
<dbReference type="OrthoDB" id="9783504at2"/>
<gene>
    <name evidence="2" type="ORF">FHQ07_12665</name>
</gene>
<protein>
    <submittedName>
        <fullName evidence="2">MarR family transcriptional regulator</fullName>
    </submittedName>
</protein>
<sequence length="214" mass="22658">MTNDPCQREQAAAGLEQLASLVRAHSWRSEGLPALPPTQAAVLRMLAGADNGLRAQQIAARLDVSPASLSDTLKTLQAKGWIARRTDAGDRRASIVHLSKQGRALAARLKHPARGMAALLQGLDAADVGALLRVAQLLVGKAQQQGMATGLRTCLGCRFFRPFASGDAAQPHVCGFLGTPFGDAELRADCADQSPADAPLRAANRERFQLRAPP</sequence>
<reference evidence="2 3" key="1">
    <citation type="submission" date="2019-06" db="EMBL/GenBank/DDBJ databases">
        <title>Thermomonas aquatica sp. nov., isolated from an industrial wastewater treatment plant.</title>
        <authorList>
            <person name="Jeon J.H."/>
            <person name="Park D.-S."/>
        </authorList>
    </citation>
    <scope>NUCLEOTIDE SEQUENCE [LARGE SCALE GENOMIC DNA]</scope>
    <source>
        <strain evidence="2 3">SY21</strain>
    </source>
</reference>
<evidence type="ECO:0000313" key="3">
    <source>
        <dbReference type="Proteomes" id="UP000308149"/>
    </source>
</evidence>
<dbReference type="CDD" id="cd00090">
    <property type="entry name" value="HTH_ARSR"/>
    <property type="match status" value="1"/>
</dbReference>
<dbReference type="PANTHER" id="PTHR33164">
    <property type="entry name" value="TRANSCRIPTIONAL REGULATOR, MARR FAMILY"/>
    <property type="match status" value="1"/>
</dbReference>
<dbReference type="Proteomes" id="UP000308149">
    <property type="component" value="Chromosome"/>
</dbReference>
<dbReference type="InterPro" id="IPR039422">
    <property type="entry name" value="MarR/SlyA-like"/>
</dbReference>
<dbReference type="InterPro" id="IPR011991">
    <property type="entry name" value="ArsR-like_HTH"/>
</dbReference>
<dbReference type="PROSITE" id="PS50995">
    <property type="entry name" value="HTH_MARR_2"/>
    <property type="match status" value="1"/>
</dbReference>
<dbReference type="RefSeq" id="WP_139717232.1">
    <property type="nucleotide sequence ID" value="NZ_CP040871.1"/>
</dbReference>
<dbReference type="InterPro" id="IPR036388">
    <property type="entry name" value="WH-like_DNA-bd_sf"/>
</dbReference>
<dbReference type="GO" id="GO:0003700">
    <property type="term" value="F:DNA-binding transcription factor activity"/>
    <property type="evidence" value="ECO:0007669"/>
    <property type="project" value="InterPro"/>
</dbReference>
<organism evidence="2 3">
    <name type="scientific">Thermomonas aquatica</name>
    <dbReference type="NCBI Taxonomy" id="2202149"/>
    <lineage>
        <taxon>Bacteria</taxon>
        <taxon>Pseudomonadati</taxon>
        <taxon>Pseudomonadota</taxon>
        <taxon>Gammaproteobacteria</taxon>
        <taxon>Lysobacterales</taxon>
        <taxon>Lysobacteraceae</taxon>
        <taxon>Thermomonas</taxon>
    </lineage>
</organism>
<dbReference type="PRINTS" id="PR00598">
    <property type="entry name" value="HTHMARR"/>
</dbReference>
<dbReference type="InterPro" id="IPR000835">
    <property type="entry name" value="HTH_MarR-typ"/>
</dbReference>
<dbReference type="Gene3D" id="1.10.10.10">
    <property type="entry name" value="Winged helix-like DNA-binding domain superfamily/Winged helix DNA-binding domain"/>
    <property type="match status" value="1"/>
</dbReference>
<name>A0A5B7ZU92_9GAMM</name>
<dbReference type="PANTHER" id="PTHR33164:SF43">
    <property type="entry name" value="HTH-TYPE TRANSCRIPTIONAL REPRESSOR YETL"/>
    <property type="match status" value="1"/>
</dbReference>